<evidence type="ECO:0000256" key="3">
    <source>
        <dbReference type="ARBA" id="ARBA00022679"/>
    </source>
</evidence>
<dbReference type="InterPro" id="IPR017441">
    <property type="entry name" value="Protein_kinase_ATP_BS"/>
</dbReference>
<evidence type="ECO:0000256" key="2">
    <source>
        <dbReference type="ARBA" id="ARBA00022527"/>
    </source>
</evidence>
<dbReference type="InterPro" id="IPR050538">
    <property type="entry name" value="MAP_kinase_kinase_kinase"/>
</dbReference>
<protein>
    <recommendedName>
        <fullName evidence="9">Protein kinase domain-containing protein</fullName>
    </recommendedName>
</protein>
<keyword evidence="3" id="KW-0808">Transferase</keyword>
<feature type="compositionally biased region" description="Low complexity" evidence="8">
    <location>
        <begin position="698"/>
        <end position="718"/>
    </location>
</feature>
<comment type="caution">
    <text evidence="10">The sequence shown here is derived from an EMBL/GenBank/DDBJ whole genome shotgun (WGS) entry which is preliminary data.</text>
</comment>
<keyword evidence="11" id="KW-1185">Reference proteome</keyword>
<proteinExistence type="inferred from homology"/>
<feature type="region of interest" description="Disordered" evidence="8">
    <location>
        <begin position="1"/>
        <end position="237"/>
    </location>
</feature>
<dbReference type="Gene3D" id="3.30.200.20">
    <property type="entry name" value="Phosphorylase Kinase, domain 1"/>
    <property type="match status" value="1"/>
</dbReference>
<feature type="region of interest" description="Disordered" evidence="8">
    <location>
        <begin position="324"/>
        <end position="352"/>
    </location>
</feature>
<evidence type="ECO:0000256" key="6">
    <source>
        <dbReference type="ARBA" id="ARBA00022840"/>
    </source>
</evidence>
<feature type="compositionally biased region" description="Basic and acidic residues" evidence="8">
    <location>
        <begin position="130"/>
        <end position="143"/>
    </location>
</feature>
<dbReference type="GO" id="GO:0004674">
    <property type="term" value="F:protein serine/threonine kinase activity"/>
    <property type="evidence" value="ECO:0007669"/>
    <property type="project" value="UniProtKB-KW"/>
</dbReference>
<evidence type="ECO:0000256" key="4">
    <source>
        <dbReference type="ARBA" id="ARBA00022741"/>
    </source>
</evidence>
<keyword evidence="5" id="KW-0418">Kinase</keyword>
<feature type="compositionally biased region" description="Basic and acidic residues" evidence="8">
    <location>
        <begin position="94"/>
        <end position="117"/>
    </location>
</feature>
<keyword evidence="6 7" id="KW-0067">ATP-binding</keyword>
<accession>A0A553PIF9</accession>
<sequence>MAAREDPLLKRAPGPASSPEHDPSSFQSRLGGIQIDETLLLEDPTFEDLDRRHIKPVLKKSPSPNHGPDSNRSHLEVIPASPRIPSLELDSEDSEAKESELERELMGEDYDKYDEYGRTPPRSRISNNRKWKDNKKLAAEPERLSPQFLCLPDDESDSDLEDLSTSSGGRWGKTSVGSSSSQKSSPFRRYSGDSPRRRKSTKFVSFDRDDLDGPLPTTFAQFNQRKRATHLSRDHERSEKWEANVFSPIYGENTTLSLGAPRGGGGTTTYLTSPASTGSLSQLGHSDSVPLGMSRIPAGLKVETRNRFTSLFSSKSVAQHRGVLDASDPSSLGNASSELLTPRRRTSSVSGTDRQTFHKVFSAMIKSNQLYSAEKLDRQAMYRREKSYNDAQVYQNDSGDLIWLELQAWFAGRTVMEQDAFITSARRSIRGVIDEILDFHFETDEEQNERMRLERERDREASVMSDRSDGTVDASTSSDIYYDAYEDPLSSSFKNMMVLERGISEVSNVSELDSDSSLLKMDYCFDDIRYSLDVFNEERVMVMNMALSQVANLLEKVERAEQYYASERTFKTDQNIAGNKEFQARMKCLCMWYNLTDQLRCKIKVLGNVLLGLGATRRVPWPCWLDDPTGASVLDDPLMAKTSVASTSDVTLVPSESSRKNTPNHSRSSSLLDVDAANRLAVANMSRVRFNVSEEDANSTNPSDSNNSTSTTDSAANSQPSSAVPSAIVTETGRQISNSSCGNYFFISDGSTSSQLDLKSNASPYRKYVDKYLKTKGLRKTMYFLNRVIRGPLRRTKMALERQHHVFQTHPSSEHGRKWSGSASVPYHPHLEERFSSHPVPSEERRELSEFGVWNPEFMRMNLPSFRAPYLFLCRIPLDVIHECLKIRLEQKPHEPSELSIRQLMRECKEVLRIAVIERQTYISRVRAAIYDPEVDKEFLDAFEQDMEEFDHNLTLTLEVYLNYLQSFVTMIQSDSSLMISAYQKSLLEEEWQFIKTTCPHIPDGESFSGNTFCQMACGMLKAIGDFLNTEIDEVVRRMFVYPDSESSDDETVTKHQIYEACRGFQAVFHEARERAIKGVAFAKTLRKDFEVSAEYTMNITAPEVIQRLYETGHVRIVAPLSSKHLIFIASRIQDRNDFIDQLLAMHCGAEALHGGAGHGVHVGGGKPEENTGYLVLVKYEYDEEKPLDWAGETLDIRPTAETTITLSQIEVEGVLLVAPNAALLSKRRVEFTRVMKESLTLKHEQRATINRIAVSLEQVKQEALTLREKISEELVMVEEKCDVTGMGELEPADKEALSRRTREILHQCYKFGFEYHKELDRLVTGQSSRTALSKGVISFSRQWMNFVLTRCERGRGIKPRWATHGIDFLLMTSSPNYTKQLNDKSFPEFRNLVEQCYNHIIGDVSVSSPTPSGGNSPALGGNGGATSPITDPGRIGVRSPSNSRPSSGTRMQSPVRTPHRVASESKLHCGLSAVGEHKAIDEAIHSHSDPPSTSSPGTGQLKNPWQLRSVSETNPPNVDKLHMPPPPSPYVPRKTSKPKPNGAGSDEPDTPEVSVKVPPYVDPCIPAHLPWKERVQKSMLNLEKFRDSKRKDAGIIGNVLDKARREDRIHIRSKTVSFSWQRGNKIGQGHFGKVYTAINNETGDIMAMKEIPLQPNDHKTLRNVADELRIFESIHHKHLINHYGVEVTIKANHHRACSFFVEHLL</sequence>
<dbReference type="PANTHER" id="PTHR48016:SF32">
    <property type="entry name" value="MITOGEN-ACTIVATED PROTEIN KINASE KINASE KINASE 4"/>
    <property type="match status" value="1"/>
</dbReference>
<feature type="region of interest" description="Disordered" evidence="8">
    <location>
        <begin position="1409"/>
        <end position="1464"/>
    </location>
</feature>
<feature type="compositionally biased region" description="Low complexity" evidence="8">
    <location>
        <begin position="175"/>
        <end position="185"/>
    </location>
</feature>
<dbReference type="InterPro" id="IPR000719">
    <property type="entry name" value="Prot_kinase_dom"/>
</dbReference>
<dbReference type="PANTHER" id="PTHR48016">
    <property type="entry name" value="MAP KINASE KINASE KINASE SSK2-RELATED-RELATED"/>
    <property type="match status" value="1"/>
</dbReference>
<keyword evidence="4 7" id="KW-0547">Nucleotide-binding</keyword>
<evidence type="ECO:0000313" key="11">
    <source>
        <dbReference type="Proteomes" id="UP000318571"/>
    </source>
</evidence>
<reference evidence="10 11" key="1">
    <citation type="journal article" date="2018" name="Nat. Ecol. Evol.">
        <title>Genomic signatures of mitonuclear coevolution across populations of Tigriopus californicus.</title>
        <authorList>
            <person name="Barreto F.S."/>
            <person name="Watson E.T."/>
            <person name="Lima T.G."/>
            <person name="Willett C.S."/>
            <person name="Edmands S."/>
            <person name="Li W."/>
            <person name="Burton R.S."/>
        </authorList>
    </citation>
    <scope>NUCLEOTIDE SEQUENCE [LARGE SCALE GENOMIC DNA]</scope>
    <source>
        <strain evidence="10 11">San Diego</strain>
    </source>
</reference>
<dbReference type="GO" id="GO:0005524">
    <property type="term" value="F:ATP binding"/>
    <property type="evidence" value="ECO:0007669"/>
    <property type="project" value="UniProtKB-UniRule"/>
</dbReference>
<feature type="region of interest" description="Disordered" evidence="8">
    <location>
        <begin position="646"/>
        <end position="671"/>
    </location>
</feature>
<dbReference type="OMA" id="FNEERVM"/>
<gene>
    <name evidence="10" type="ORF">TCAL_10678</name>
</gene>
<dbReference type="STRING" id="6832.A0A553PIF9"/>
<feature type="binding site" evidence="7">
    <location>
        <position position="1650"/>
    </location>
    <ligand>
        <name>ATP</name>
        <dbReference type="ChEBI" id="CHEBI:30616"/>
    </ligand>
</feature>
<feature type="domain" description="Protein kinase" evidence="9">
    <location>
        <begin position="1621"/>
        <end position="1706"/>
    </location>
</feature>
<feature type="region of interest" description="Disordered" evidence="8">
    <location>
        <begin position="1485"/>
        <end position="1504"/>
    </location>
</feature>
<dbReference type="Proteomes" id="UP000318571">
    <property type="component" value="Chromosome 5"/>
</dbReference>
<evidence type="ECO:0000256" key="8">
    <source>
        <dbReference type="SAM" id="MobiDB-lite"/>
    </source>
</evidence>
<comment type="similarity">
    <text evidence="1">Belongs to the protein kinase superfamily. STE Ser/Thr protein kinase family. MAP kinase kinase kinase subfamily.</text>
</comment>
<evidence type="ECO:0000313" key="10">
    <source>
        <dbReference type="EMBL" id="TRY77471.1"/>
    </source>
</evidence>
<organism evidence="10 11">
    <name type="scientific">Tigriopus californicus</name>
    <name type="common">Marine copepod</name>
    <dbReference type="NCBI Taxonomy" id="6832"/>
    <lineage>
        <taxon>Eukaryota</taxon>
        <taxon>Metazoa</taxon>
        <taxon>Ecdysozoa</taxon>
        <taxon>Arthropoda</taxon>
        <taxon>Crustacea</taxon>
        <taxon>Multicrustacea</taxon>
        <taxon>Hexanauplia</taxon>
        <taxon>Copepoda</taxon>
        <taxon>Harpacticoida</taxon>
        <taxon>Harpacticidae</taxon>
        <taxon>Tigriopus</taxon>
    </lineage>
</organism>
<dbReference type="Pfam" id="PF00069">
    <property type="entry name" value="Pkinase"/>
    <property type="match status" value="1"/>
</dbReference>
<feature type="compositionally biased region" description="Low complexity" evidence="8">
    <location>
        <begin position="1490"/>
        <end position="1500"/>
    </location>
</feature>
<dbReference type="PROSITE" id="PS50011">
    <property type="entry name" value="PROTEIN_KINASE_DOM"/>
    <property type="match status" value="1"/>
</dbReference>
<evidence type="ECO:0000256" key="1">
    <source>
        <dbReference type="ARBA" id="ARBA00006529"/>
    </source>
</evidence>
<evidence type="ECO:0000256" key="5">
    <source>
        <dbReference type="ARBA" id="ARBA00022777"/>
    </source>
</evidence>
<feature type="compositionally biased region" description="Polar residues" evidence="8">
    <location>
        <begin position="1440"/>
        <end position="1456"/>
    </location>
</feature>
<dbReference type="PROSITE" id="PS00107">
    <property type="entry name" value="PROTEIN_KINASE_ATP"/>
    <property type="match status" value="1"/>
</dbReference>
<dbReference type="SUPFAM" id="SSF56112">
    <property type="entry name" value="Protein kinase-like (PK-like)"/>
    <property type="match status" value="1"/>
</dbReference>
<feature type="region of interest" description="Disordered" evidence="8">
    <location>
        <begin position="1509"/>
        <end position="1555"/>
    </location>
</feature>
<evidence type="ECO:0000259" key="9">
    <source>
        <dbReference type="PROSITE" id="PS50011"/>
    </source>
</evidence>
<keyword evidence="2" id="KW-0723">Serine/threonine-protein kinase</keyword>
<feature type="compositionally biased region" description="Acidic residues" evidence="8">
    <location>
        <begin position="152"/>
        <end position="162"/>
    </location>
</feature>
<dbReference type="InterPro" id="IPR045801">
    <property type="entry name" value="MEKK4_N"/>
</dbReference>
<feature type="compositionally biased region" description="Polar residues" evidence="8">
    <location>
        <begin position="328"/>
        <end position="339"/>
    </location>
</feature>
<dbReference type="Pfam" id="PF19431">
    <property type="entry name" value="MEKK4_N"/>
    <property type="match status" value="1"/>
</dbReference>
<name>A0A553PIF9_TIGCA</name>
<dbReference type="EMBL" id="VCGU01000004">
    <property type="protein sequence ID" value="TRY77471.1"/>
    <property type="molecule type" value="Genomic_DNA"/>
</dbReference>
<dbReference type="InterPro" id="IPR011009">
    <property type="entry name" value="Kinase-like_dom_sf"/>
</dbReference>
<feature type="region of interest" description="Disordered" evidence="8">
    <location>
        <begin position="691"/>
        <end position="725"/>
    </location>
</feature>
<evidence type="ECO:0000256" key="7">
    <source>
        <dbReference type="PROSITE-ProRule" id="PRU10141"/>
    </source>
</evidence>
<dbReference type="GO" id="GO:0000165">
    <property type="term" value="P:MAPK cascade"/>
    <property type="evidence" value="ECO:0007669"/>
    <property type="project" value="InterPro"/>
</dbReference>